<dbReference type="STRING" id="133385.A0A2T9YWF1"/>
<evidence type="ECO:0000313" key="2">
    <source>
        <dbReference type="Proteomes" id="UP000245383"/>
    </source>
</evidence>
<dbReference type="OrthoDB" id="2139939at2759"/>
<organism evidence="1 2">
    <name type="scientific">Smittium simulii</name>
    <dbReference type="NCBI Taxonomy" id="133385"/>
    <lineage>
        <taxon>Eukaryota</taxon>
        <taxon>Fungi</taxon>
        <taxon>Fungi incertae sedis</taxon>
        <taxon>Zoopagomycota</taxon>
        <taxon>Kickxellomycotina</taxon>
        <taxon>Harpellomycetes</taxon>
        <taxon>Harpellales</taxon>
        <taxon>Legeriomycetaceae</taxon>
        <taxon>Smittium</taxon>
    </lineage>
</organism>
<dbReference type="PANTHER" id="PTHR34117:SF1">
    <property type="entry name" value="STYLE CELL-CYCLE INHIBITOR 1"/>
    <property type="match status" value="1"/>
</dbReference>
<accession>A0A2T9YWF1</accession>
<name>A0A2T9YWF1_9FUNG</name>
<dbReference type="EMBL" id="MBFR01000027">
    <property type="protein sequence ID" value="PVU96655.1"/>
    <property type="molecule type" value="Genomic_DNA"/>
</dbReference>
<gene>
    <name evidence="1" type="ORF">BB561_001057</name>
</gene>
<keyword evidence="2" id="KW-1185">Reference proteome</keyword>
<dbReference type="PANTHER" id="PTHR34117">
    <property type="entry name" value="STYLE CELL-CYCLE INHIBITOR 1"/>
    <property type="match status" value="1"/>
</dbReference>
<sequence>MPKTLKPSRSDSISKINNSQVPIKKISIDDYYRLNAPFSRWLLHEKSAYFDELPSKKTKKYFKIFVNLWNNSYYNKNNELLNPSSVQKFTRYKWSFSKKGNSASIENKDSFIEEDKNLNSIKIQAQREYLILKEAQKKAQIKYDRNLEELIEDVTPKEPGRAALIAEKKARNRIHHADKDYDIDVHESVLMGESDFKQLLVEEQLNNKNRDARKYKKPNVDSEKLQKYLEKENSTVEFLRQLAKNNAN</sequence>
<proteinExistence type="predicted"/>
<comment type="caution">
    <text evidence="1">The sequence shown here is derived from an EMBL/GenBank/DDBJ whole genome shotgun (WGS) entry which is preliminary data.</text>
</comment>
<protein>
    <submittedName>
        <fullName evidence="1">Uncharacterized protein</fullName>
    </submittedName>
</protein>
<dbReference type="Proteomes" id="UP000245383">
    <property type="component" value="Unassembled WGS sequence"/>
</dbReference>
<evidence type="ECO:0000313" key="1">
    <source>
        <dbReference type="EMBL" id="PVU96655.1"/>
    </source>
</evidence>
<dbReference type="AlphaFoldDB" id="A0A2T9YWF1"/>
<dbReference type="InterPro" id="IPR044688">
    <property type="entry name" value="SCI-1-like"/>
</dbReference>
<reference evidence="1 2" key="1">
    <citation type="journal article" date="2018" name="MBio">
        <title>Comparative Genomics Reveals the Core Gene Toolbox for the Fungus-Insect Symbiosis.</title>
        <authorList>
            <person name="Wang Y."/>
            <person name="Stata M."/>
            <person name="Wang W."/>
            <person name="Stajich J.E."/>
            <person name="White M.M."/>
            <person name="Moncalvo J.M."/>
        </authorList>
    </citation>
    <scope>NUCLEOTIDE SEQUENCE [LARGE SCALE GENOMIC DNA]</scope>
    <source>
        <strain evidence="1 2">SWE-8-4</strain>
    </source>
</reference>